<dbReference type="EMBL" id="JAWJWF010000045">
    <property type="protein sequence ID" value="KAK6627020.1"/>
    <property type="molecule type" value="Genomic_DNA"/>
</dbReference>
<keyword evidence="6" id="KW-0418">Kinase</keyword>
<evidence type="ECO:0000256" key="11">
    <source>
        <dbReference type="PROSITE-ProRule" id="PRU10141"/>
    </source>
</evidence>
<gene>
    <name evidence="16" type="ORF">RUM44_009497</name>
</gene>
<evidence type="ECO:0000256" key="3">
    <source>
        <dbReference type="ARBA" id="ARBA00022527"/>
    </source>
</evidence>
<dbReference type="InterPro" id="IPR008266">
    <property type="entry name" value="Tyr_kinase_AS"/>
</dbReference>
<evidence type="ECO:0000259" key="15">
    <source>
        <dbReference type="PROSITE" id="PS50835"/>
    </source>
</evidence>
<keyword evidence="4" id="KW-0808">Transferase</keyword>
<dbReference type="PANTHER" id="PTHR24342:SF21">
    <property type="entry name" value="TRIO RHO GUANINE NUCLEOTIDE EXCHANGE FACTOR"/>
    <property type="match status" value="1"/>
</dbReference>
<dbReference type="PROSITE" id="PS50002">
    <property type="entry name" value="SH3"/>
    <property type="match status" value="1"/>
</dbReference>
<evidence type="ECO:0000259" key="13">
    <source>
        <dbReference type="PROSITE" id="PS50002"/>
    </source>
</evidence>
<dbReference type="PROSITE" id="PS50011">
    <property type="entry name" value="PROTEIN_KINASE_DOM"/>
    <property type="match status" value="1"/>
</dbReference>
<protein>
    <submittedName>
        <fullName evidence="16">Uncharacterized protein</fullName>
    </submittedName>
</protein>
<keyword evidence="17" id="KW-1185">Reference proteome</keyword>
<evidence type="ECO:0000256" key="6">
    <source>
        <dbReference type="ARBA" id="ARBA00022777"/>
    </source>
</evidence>
<sequence>MTSDEEVKEIQDGSASSDPWDPTLRKTQSNPGPQTTTTTSEVNHKMNSISLTDGHWIGEENSLQGNEPNQVRYRYSRTPSPTKSKLNFLENFKNVLGRSKSKPEDNEEVHVNGIRIGENGHASDKVTSKRWSEAPQSGGGQNDTNGLVSGAFAKVVVDFKAIRPDDLHVKTGDTVVIVEHNTKRGYLVKHCYEDFMSTGPEGWVPAHCLSNQADNQRKPWSFRFRKPSFANPREKRVEDAGHRISDCQRNAVFQPELLDRLKDIVVAVGERAQLTCRMRPAARPEDVSITWRFGPMDTSTVIRAGGRFSIRLSHDGFATLSICQARVADNGQYTCTVTNSAGSVSSSAYLTVTSPERVDADEDGDANWEAEQFRKRYEELQELGRGRMSVVRAARDRSTGHVVAVKQVNRKFQTPEMTRAEYGLLATLRHSHLPQALALFTNAPNPTTDSIVMELAKESLLSYICRHNDYSEKTVRRSFRQLLSALACLHLHGVFHLDIRPENILVDGNGDVKLIDLGEGVRRNSVPGSVLPPVSLEFAAPEVVLGKSANSQADMWSAGVFLYIFLSGVSPFLDETVEETTGHILQCDFFYAYEHFADVSNEAKSLVSAMIQPLPQQRLNAASCLLDPWFENEGGHVWKTEKLKKFVERRHTVTLANSTHA</sequence>
<dbReference type="Pfam" id="PF07679">
    <property type="entry name" value="I-set"/>
    <property type="match status" value="1"/>
</dbReference>
<evidence type="ECO:0000313" key="16">
    <source>
        <dbReference type="EMBL" id="KAK6627020.1"/>
    </source>
</evidence>
<feature type="region of interest" description="Disordered" evidence="12">
    <location>
        <begin position="119"/>
        <end position="145"/>
    </location>
</feature>
<dbReference type="SUPFAM" id="SSF50044">
    <property type="entry name" value="SH3-domain"/>
    <property type="match status" value="1"/>
</dbReference>
<keyword evidence="2 10" id="KW-0728">SH3 domain</keyword>
<proteinExistence type="inferred from homology"/>
<accession>A0ABR1ASV0</accession>
<dbReference type="SMART" id="SM00409">
    <property type="entry name" value="IG"/>
    <property type="match status" value="1"/>
</dbReference>
<dbReference type="Gene3D" id="2.30.30.40">
    <property type="entry name" value="SH3 Domains"/>
    <property type="match status" value="1"/>
</dbReference>
<dbReference type="SMART" id="SM00408">
    <property type="entry name" value="IGc2"/>
    <property type="match status" value="1"/>
</dbReference>
<reference evidence="16 17" key="1">
    <citation type="submission" date="2023-09" db="EMBL/GenBank/DDBJ databases">
        <title>Genomes of two closely related lineages of the louse Polyplax serrata with different host specificities.</title>
        <authorList>
            <person name="Martinu J."/>
            <person name="Tarabai H."/>
            <person name="Stefka J."/>
            <person name="Hypsa V."/>
        </authorList>
    </citation>
    <scope>NUCLEOTIDE SEQUENCE [LARGE SCALE GENOMIC DNA]</scope>
    <source>
        <strain evidence="16">98ZLc_SE</strain>
    </source>
</reference>
<dbReference type="PROSITE" id="PS00107">
    <property type="entry name" value="PROTEIN_KINASE_ATP"/>
    <property type="match status" value="1"/>
</dbReference>
<dbReference type="Pfam" id="PF00069">
    <property type="entry name" value="Pkinase"/>
    <property type="match status" value="1"/>
</dbReference>
<dbReference type="PROSITE" id="PS50835">
    <property type="entry name" value="IG_LIKE"/>
    <property type="match status" value="1"/>
</dbReference>
<keyword evidence="8" id="KW-1015">Disulfide bond</keyword>
<evidence type="ECO:0000256" key="12">
    <source>
        <dbReference type="SAM" id="MobiDB-lite"/>
    </source>
</evidence>
<dbReference type="InterPro" id="IPR003598">
    <property type="entry name" value="Ig_sub2"/>
</dbReference>
<dbReference type="InterPro" id="IPR003599">
    <property type="entry name" value="Ig_sub"/>
</dbReference>
<dbReference type="InterPro" id="IPR013783">
    <property type="entry name" value="Ig-like_fold"/>
</dbReference>
<dbReference type="InterPro" id="IPR013098">
    <property type="entry name" value="Ig_I-set"/>
</dbReference>
<keyword evidence="9" id="KW-0393">Immunoglobulin domain</keyword>
<dbReference type="InterPro" id="IPR017441">
    <property type="entry name" value="Protein_kinase_ATP_BS"/>
</dbReference>
<dbReference type="InterPro" id="IPR001452">
    <property type="entry name" value="SH3_domain"/>
</dbReference>
<evidence type="ECO:0000256" key="2">
    <source>
        <dbReference type="ARBA" id="ARBA00022443"/>
    </source>
</evidence>
<dbReference type="PANTHER" id="PTHR24342">
    <property type="entry name" value="SERINE/THREONINE-PROTEIN KINASE 17"/>
    <property type="match status" value="1"/>
</dbReference>
<evidence type="ECO:0000256" key="1">
    <source>
        <dbReference type="ARBA" id="ARBA00006692"/>
    </source>
</evidence>
<keyword evidence="3" id="KW-0723">Serine/threonine-protein kinase</keyword>
<feature type="domain" description="Protein kinase" evidence="14">
    <location>
        <begin position="377"/>
        <end position="630"/>
    </location>
</feature>
<dbReference type="InterPro" id="IPR011009">
    <property type="entry name" value="Kinase-like_dom_sf"/>
</dbReference>
<evidence type="ECO:0000256" key="10">
    <source>
        <dbReference type="PROSITE-ProRule" id="PRU00192"/>
    </source>
</evidence>
<feature type="compositionally biased region" description="Polar residues" evidence="12">
    <location>
        <begin position="25"/>
        <end position="46"/>
    </location>
</feature>
<dbReference type="InterPro" id="IPR036028">
    <property type="entry name" value="SH3-like_dom_sf"/>
</dbReference>
<evidence type="ECO:0000256" key="9">
    <source>
        <dbReference type="ARBA" id="ARBA00023319"/>
    </source>
</evidence>
<feature type="domain" description="Ig-like" evidence="15">
    <location>
        <begin position="255"/>
        <end position="351"/>
    </location>
</feature>
<name>A0ABR1ASV0_POLSC</name>
<dbReference type="Gene3D" id="2.60.40.10">
    <property type="entry name" value="Immunoglobulins"/>
    <property type="match status" value="1"/>
</dbReference>
<feature type="domain" description="SH3" evidence="13">
    <location>
        <begin position="148"/>
        <end position="214"/>
    </location>
</feature>
<dbReference type="SUPFAM" id="SSF56112">
    <property type="entry name" value="Protein kinase-like (PK-like)"/>
    <property type="match status" value="1"/>
</dbReference>
<keyword evidence="7 11" id="KW-0067">ATP-binding</keyword>
<dbReference type="SUPFAM" id="SSF48726">
    <property type="entry name" value="Immunoglobulin"/>
    <property type="match status" value="1"/>
</dbReference>
<evidence type="ECO:0000256" key="7">
    <source>
        <dbReference type="ARBA" id="ARBA00022840"/>
    </source>
</evidence>
<feature type="region of interest" description="Disordered" evidence="12">
    <location>
        <begin position="1"/>
        <end position="46"/>
    </location>
</feature>
<evidence type="ECO:0000313" key="17">
    <source>
        <dbReference type="Proteomes" id="UP001359485"/>
    </source>
</evidence>
<comment type="caution">
    <text evidence="16">The sequence shown here is derived from an EMBL/GenBank/DDBJ whole genome shotgun (WGS) entry which is preliminary data.</text>
</comment>
<comment type="similarity">
    <text evidence="1">Belongs to the protein kinase superfamily. CAMK Ser/Thr protein kinase family.</text>
</comment>
<organism evidence="16 17">
    <name type="scientific">Polyplax serrata</name>
    <name type="common">Common mouse louse</name>
    <dbReference type="NCBI Taxonomy" id="468196"/>
    <lineage>
        <taxon>Eukaryota</taxon>
        <taxon>Metazoa</taxon>
        <taxon>Ecdysozoa</taxon>
        <taxon>Arthropoda</taxon>
        <taxon>Hexapoda</taxon>
        <taxon>Insecta</taxon>
        <taxon>Pterygota</taxon>
        <taxon>Neoptera</taxon>
        <taxon>Paraneoptera</taxon>
        <taxon>Psocodea</taxon>
        <taxon>Troctomorpha</taxon>
        <taxon>Phthiraptera</taxon>
        <taxon>Anoplura</taxon>
        <taxon>Polyplacidae</taxon>
        <taxon>Polyplax</taxon>
    </lineage>
</organism>
<evidence type="ECO:0000259" key="14">
    <source>
        <dbReference type="PROSITE" id="PS50011"/>
    </source>
</evidence>
<feature type="binding site" evidence="11">
    <location>
        <position position="406"/>
    </location>
    <ligand>
        <name>ATP</name>
        <dbReference type="ChEBI" id="CHEBI:30616"/>
    </ligand>
</feature>
<dbReference type="InterPro" id="IPR036179">
    <property type="entry name" value="Ig-like_dom_sf"/>
</dbReference>
<dbReference type="Gene3D" id="1.10.510.10">
    <property type="entry name" value="Transferase(Phosphotransferase) domain 1"/>
    <property type="match status" value="1"/>
</dbReference>
<dbReference type="InterPro" id="IPR007110">
    <property type="entry name" value="Ig-like_dom"/>
</dbReference>
<keyword evidence="5 11" id="KW-0547">Nucleotide-binding</keyword>
<dbReference type="InterPro" id="IPR000719">
    <property type="entry name" value="Prot_kinase_dom"/>
</dbReference>
<dbReference type="PROSITE" id="PS00109">
    <property type="entry name" value="PROTEIN_KINASE_TYR"/>
    <property type="match status" value="1"/>
</dbReference>
<evidence type="ECO:0000256" key="4">
    <source>
        <dbReference type="ARBA" id="ARBA00022679"/>
    </source>
</evidence>
<evidence type="ECO:0000256" key="8">
    <source>
        <dbReference type="ARBA" id="ARBA00023157"/>
    </source>
</evidence>
<feature type="compositionally biased region" description="Basic and acidic residues" evidence="12">
    <location>
        <begin position="121"/>
        <end position="132"/>
    </location>
</feature>
<dbReference type="Proteomes" id="UP001359485">
    <property type="component" value="Unassembled WGS sequence"/>
</dbReference>
<evidence type="ECO:0000256" key="5">
    <source>
        <dbReference type="ARBA" id="ARBA00022741"/>
    </source>
</evidence>